<accession>G3B6M8</accession>
<dbReference type="AlphaFoldDB" id="G3B6M8"/>
<reference evidence="3 4" key="1">
    <citation type="journal article" date="2011" name="Proc. Natl. Acad. Sci. U.S.A.">
        <title>Comparative genomics of xylose-fermenting fungi for enhanced biofuel production.</title>
        <authorList>
            <person name="Wohlbach D.J."/>
            <person name="Kuo A."/>
            <person name="Sato T.K."/>
            <person name="Potts K.M."/>
            <person name="Salamov A.A."/>
            <person name="LaButti K.M."/>
            <person name="Sun H."/>
            <person name="Clum A."/>
            <person name="Pangilinan J.L."/>
            <person name="Lindquist E.A."/>
            <person name="Lucas S."/>
            <person name="Lapidus A."/>
            <person name="Jin M."/>
            <person name="Gunawan C."/>
            <person name="Balan V."/>
            <person name="Dale B.E."/>
            <person name="Jeffries T.W."/>
            <person name="Zinkel R."/>
            <person name="Barry K.W."/>
            <person name="Grigoriev I.V."/>
            <person name="Gasch A.P."/>
        </authorList>
    </citation>
    <scope>NUCLEOTIDE SEQUENCE [LARGE SCALE GENOMIC DNA]</scope>
    <source>
        <strain evidence="4">ATCC 10573 / BCRC 21748 / CBS 615 / JCM 9827 / NBRC 10315 / NRRL Y-1498 / VKM Y-70</strain>
    </source>
</reference>
<feature type="domain" description="Non-haem dioxygenase N-terminal" evidence="2">
    <location>
        <begin position="34"/>
        <end position="124"/>
    </location>
</feature>
<dbReference type="OrthoDB" id="406156at2759"/>
<proteinExistence type="predicted"/>
<gene>
    <name evidence="3" type="ORF">CANTEDRAFT_106557</name>
</gene>
<dbReference type="InterPro" id="IPR026992">
    <property type="entry name" value="DIOX_N"/>
</dbReference>
<evidence type="ECO:0000313" key="4">
    <source>
        <dbReference type="Proteomes" id="UP000000707"/>
    </source>
</evidence>
<name>G3B6M8_CANTC</name>
<dbReference type="STRING" id="590646.G3B6M8"/>
<sequence>MPSVEDIDIKYNVRPFVDAPPSNSNVDTLKLQAVDISLFKEGDEYLDQRKQLAKTLEESITTYGFFNLVNYGISPKETEYIRAIAYSVTTLPDEVKEKYLASASKKELETTKTIGGERGQGFKPKGYWAIKNNVRDSIVHYNFRDSCFDSFLDQYNEHPELVAYHLKEIAHYYNTIHREVLPKLLTLCDIILQVPEGTILKNYFQNSGTNQDDSGSHGRFMLYQPYSKEEESSVTENTWLRGHSDISAFSFITSQPMLSLQIKDYFTGDWRYVQHRPDSLIVNIGDAMEFISGGLFKACLHRVVEPPADQKQFERLAIIYFCNPSSKADLDPENIHSPKLASLGLDKDHKLKHWEKIQFHHWNYTKGHLLGRSAAGERNLVQFFGRTIERWHHFQGGITNV</sequence>
<evidence type="ECO:0008006" key="5">
    <source>
        <dbReference type="Google" id="ProtNLM"/>
    </source>
</evidence>
<dbReference type="SUPFAM" id="SSF51197">
    <property type="entry name" value="Clavaminate synthase-like"/>
    <property type="match status" value="1"/>
</dbReference>
<dbReference type="Pfam" id="PF03171">
    <property type="entry name" value="2OG-FeII_Oxy"/>
    <property type="match status" value="1"/>
</dbReference>
<organism evidence="4">
    <name type="scientific">Candida tenuis (strain ATCC 10573 / BCRC 21748 / CBS 615 / JCM 9827 / NBRC 10315 / NRRL Y-1498 / VKM Y-70)</name>
    <name type="common">Yeast</name>
    <name type="synonym">Yamadazyma tenuis</name>
    <dbReference type="NCBI Taxonomy" id="590646"/>
    <lineage>
        <taxon>Eukaryota</taxon>
        <taxon>Fungi</taxon>
        <taxon>Dikarya</taxon>
        <taxon>Ascomycota</taxon>
        <taxon>Saccharomycotina</taxon>
        <taxon>Pichiomycetes</taxon>
        <taxon>Debaryomycetaceae</taxon>
        <taxon>Yamadazyma</taxon>
    </lineage>
</organism>
<evidence type="ECO:0000259" key="1">
    <source>
        <dbReference type="Pfam" id="PF03171"/>
    </source>
</evidence>
<dbReference type="KEGG" id="cten:18245898"/>
<dbReference type="Gene3D" id="2.60.120.330">
    <property type="entry name" value="B-lactam Antibiotic, Isopenicillin N Synthase, Chain"/>
    <property type="match status" value="1"/>
</dbReference>
<evidence type="ECO:0000313" key="3">
    <source>
        <dbReference type="EMBL" id="EGV62973.1"/>
    </source>
</evidence>
<dbReference type="HOGENOM" id="CLU_010119_10_0_1"/>
<dbReference type="PANTHER" id="PTHR47990">
    <property type="entry name" value="2-OXOGLUTARATE (2OG) AND FE(II)-DEPENDENT OXYGENASE SUPERFAMILY PROTEIN-RELATED"/>
    <property type="match status" value="1"/>
</dbReference>
<keyword evidence="4" id="KW-1185">Reference proteome</keyword>
<dbReference type="InterPro" id="IPR050231">
    <property type="entry name" value="Iron_ascorbate_oxido_reductase"/>
</dbReference>
<dbReference type="eggNOG" id="KOG0143">
    <property type="taxonomic scope" value="Eukaryota"/>
</dbReference>
<evidence type="ECO:0000259" key="2">
    <source>
        <dbReference type="Pfam" id="PF14226"/>
    </source>
</evidence>
<dbReference type="Proteomes" id="UP000000707">
    <property type="component" value="Unassembled WGS sequence"/>
</dbReference>
<dbReference type="Pfam" id="PF14226">
    <property type="entry name" value="DIOX_N"/>
    <property type="match status" value="1"/>
</dbReference>
<dbReference type="GeneID" id="18245898"/>
<feature type="domain" description="Isopenicillin N synthase-like Fe(2+) 2OG dioxygenase" evidence="1">
    <location>
        <begin position="234"/>
        <end position="324"/>
    </location>
</feature>
<dbReference type="EMBL" id="GL996524">
    <property type="protein sequence ID" value="EGV62973.1"/>
    <property type="molecule type" value="Genomic_DNA"/>
</dbReference>
<protein>
    <recommendedName>
        <fullName evidence="5">Clavaminate synthase-like protein</fullName>
    </recommendedName>
</protein>
<dbReference type="RefSeq" id="XP_006686766.1">
    <property type="nucleotide sequence ID" value="XM_006686703.1"/>
</dbReference>
<dbReference type="InterPro" id="IPR044861">
    <property type="entry name" value="IPNS-like_FE2OG_OXY"/>
</dbReference>
<dbReference type="InterPro" id="IPR027443">
    <property type="entry name" value="IPNS-like_sf"/>
</dbReference>